<sequence length="167" mass="19058">MRTIKEARFSRPMKSDPSQWDPNLWCEYHGTNNHQTGDYRHLQEEMAILLKNGHLIEFLSDRAKNNYGRNNGDAETSKTGEEPPYQTINMIFGGNEINGVTFSAAKKTKVLITHSKRLREDDITFMDEDADRLLLPHNDALIRVDQSAAREMNAILVSSSKEKEHAA</sequence>
<dbReference type="PaxDb" id="4097-A0A1S4AJE9"/>
<proteinExistence type="predicted"/>
<dbReference type="AlphaFoldDB" id="A0A1S4AJE9"/>
<evidence type="ECO:0000313" key="1">
    <source>
        <dbReference type="RefSeq" id="XP_016476739.1"/>
    </source>
</evidence>
<reference evidence="1" key="1">
    <citation type="submission" date="2025-08" db="UniProtKB">
        <authorList>
            <consortium name="RefSeq"/>
        </authorList>
    </citation>
    <scope>IDENTIFICATION</scope>
</reference>
<organism evidence="1">
    <name type="scientific">Nicotiana tabacum</name>
    <name type="common">Common tobacco</name>
    <dbReference type="NCBI Taxonomy" id="4097"/>
    <lineage>
        <taxon>Eukaryota</taxon>
        <taxon>Viridiplantae</taxon>
        <taxon>Streptophyta</taxon>
        <taxon>Embryophyta</taxon>
        <taxon>Tracheophyta</taxon>
        <taxon>Spermatophyta</taxon>
        <taxon>Magnoliopsida</taxon>
        <taxon>eudicotyledons</taxon>
        <taxon>Gunneridae</taxon>
        <taxon>Pentapetalae</taxon>
        <taxon>asterids</taxon>
        <taxon>lamiids</taxon>
        <taxon>Solanales</taxon>
        <taxon>Solanaceae</taxon>
        <taxon>Nicotianoideae</taxon>
        <taxon>Nicotianeae</taxon>
        <taxon>Nicotiana</taxon>
    </lineage>
</organism>
<accession>A0A1S4AJE9</accession>
<dbReference type="OrthoDB" id="1094758at2759"/>
<protein>
    <submittedName>
        <fullName evidence="1">Uncharacterized protein</fullName>
    </submittedName>
</protein>
<dbReference type="RefSeq" id="XP_016476739.1">
    <property type="nucleotide sequence ID" value="XM_016621253.1"/>
</dbReference>
<gene>
    <name evidence="1" type="primary">LOC107798282</name>
</gene>
<dbReference type="PANTHER" id="PTHR33240">
    <property type="entry name" value="OS08G0508500 PROTEIN"/>
    <property type="match status" value="1"/>
</dbReference>
<dbReference type="PANTHER" id="PTHR33240:SF8">
    <property type="entry name" value="OS03G0439900 PROTEIN"/>
    <property type="match status" value="1"/>
</dbReference>
<name>A0A1S4AJE9_TOBAC</name>
<dbReference type="KEGG" id="nta:107798282"/>